<reference evidence="3" key="1">
    <citation type="submission" date="2016-10" db="EMBL/GenBank/DDBJ databases">
        <authorList>
            <person name="Varghese N."/>
            <person name="Submissions S."/>
        </authorList>
    </citation>
    <scope>NUCLEOTIDE SEQUENCE [LARGE SCALE GENOMIC DNA]</scope>
    <source>
        <strain evidence="3">CGMCC 4.7042</strain>
    </source>
</reference>
<dbReference type="EMBL" id="FNHI01000021">
    <property type="protein sequence ID" value="SDN18134.1"/>
    <property type="molecule type" value="Genomic_DNA"/>
</dbReference>
<evidence type="ECO:0000313" key="2">
    <source>
        <dbReference type="EMBL" id="SDN18134.1"/>
    </source>
</evidence>
<name>A0A1G9Z9W9_9ACTN</name>
<organism evidence="2 3">
    <name type="scientific">Streptomyces wuyuanensis</name>
    <dbReference type="NCBI Taxonomy" id="1196353"/>
    <lineage>
        <taxon>Bacteria</taxon>
        <taxon>Bacillati</taxon>
        <taxon>Actinomycetota</taxon>
        <taxon>Actinomycetes</taxon>
        <taxon>Kitasatosporales</taxon>
        <taxon>Streptomycetaceae</taxon>
        <taxon>Streptomyces</taxon>
    </lineage>
</organism>
<sequence length="136" mass="14559">MRPARFTDLITDLAKNTPGCTRVQTLAEVGDTKHPRGLAITTSVGETRWQFMGQLPDGAKHDGFTDQPVTGTPAPAGPAPQATDAPEAWLAALVSHAESPEVAAVERWSTRHGARKGHVGVTIKFHDGSRVFARKL</sequence>
<evidence type="ECO:0000313" key="3">
    <source>
        <dbReference type="Proteomes" id="UP000199063"/>
    </source>
</evidence>
<evidence type="ECO:0000256" key="1">
    <source>
        <dbReference type="SAM" id="MobiDB-lite"/>
    </source>
</evidence>
<keyword evidence="3" id="KW-1185">Reference proteome</keyword>
<proteinExistence type="predicted"/>
<dbReference type="STRING" id="1196353.SAMN05444921_12141"/>
<dbReference type="Proteomes" id="UP000199063">
    <property type="component" value="Unassembled WGS sequence"/>
</dbReference>
<gene>
    <name evidence="2" type="ORF">SAMN05444921_12141</name>
</gene>
<feature type="compositionally biased region" description="Low complexity" evidence="1">
    <location>
        <begin position="67"/>
        <end position="83"/>
    </location>
</feature>
<feature type="region of interest" description="Disordered" evidence="1">
    <location>
        <begin position="54"/>
        <end position="83"/>
    </location>
</feature>
<accession>A0A1G9Z9W9</accession>
<dbReference type="AlphaFoldDB" id="A0A1G9Z9W9"/>
<protein>
    <submittedName>
        <fullName evidence="2">Uncharacterized protein</fullName>
    </submittedName>
</protein>
<dbReference type="OrthoDB" id="4350490at2"/>
<dbReference type="GeneID" id="40832624"/>
<dbReference type="RefSeq" id="WP_093659303.1">
    <property type="nucleotide sequence ID" value="NZ_FNHI01000021.1"/>
</dbReference>